<dbReference type="AlphaFoldDB" id="A0A1A9N798"/>
<dbReference type="EMBL" id="LXKA01000232">
    <property type="protein sequence ID" value="OAJ60175.1"/>
    <property type="molecule type" value="Genomic_DNA"/>
</dbReference>
<dbReference type="GO" id="GO:0003677">
    <property type="term" value="F:DNA binding"/>
    <property type="evidence" value="ECO:0007669"/>
    <property type="project" value="InterPro"/>
</dbReference>
<sequence length="396" mass="43651">MSMQHQPDCSNTASDCFDAAALAPRQLSALLGLVYQGPTETTPWSSLLEWIRQRLDASFVTLVLRNPASERPGLIVNASSYGTLLPGEPSYSEHYYAICPFTRLPAGQVLTADELFGEAAWREHDFYLQYLKPLDLRYILAANIHTDDGVECAFFVSRAHRGRDYDEADKALITIVLPHLKRAVDLHSILDVLESERTLYAGTIDRMLVGSVILDEHGKIMKSNGAADRLFAKRDGIYVSQDALHAHCPLENRKFQKAIQSGINNHLIAATSCVEATTLSRPAGDMPLSVLIRPIPLNYCAEDKRRRPAVAVFIRDPAGSPKNSRAMLRKLFRLTPTETEVALLLVDGLTLDEAADALGMTKNTARAHLRGVFAKTGATRQSVLVKTLLNSVVSMV</sequence>
<evidence type="ECO:0000259" key="1">
    <source>
        <dbReference type="PROSITE" id="PS50043"/>
    </source>
</evidence>
<dbReference type="Proteomes" id="UP000078116">
    <property type="component" value="Unassembled WGS sequence"/>
</dbReference>
<dbReference type="SMART" id="SM00421">
    <property type="entry name" value="HTH_LUXR"/>
    <property type="match status" value="1"/>
</dbReference>
<protein>
    <submittedName>
        <fullName evidence="2">Helix-turn-helix transcriptional regulator</fullName>
    </submittedName>
</protein>
<proteinExistence type="predicted"/>
<organism evidence="2 3">
    <name type="scientific">Paraburkholderia ginsengiterrae</name>
    <dbReference type="NCBI Taxonomy" id="1462993"/>
    <lineage>
        <taxon>Bacteria</taxon>
        <taxon>Pseudomonadati</taxon>
        <taxon>Pseudomonadota</taxon>
        <taxon>Betaproteobacteria</taxon>
        <taxon>Burkholderiales</taxon>
        <taxon>Burkholderiaceae</taxon>
        <taxon>Paraburkholderia</taxon>
    </lineage>
</organism>
<dbReference type="Gene3D" id="1.10.10.10">
    <property type="entry name" value="Winged helix-like DNA-binding domain superfamily/Winged helix DNA-binding domain"/>
    <property type="match status" value="1"/>
</dbReference>
<dbReference type="SUPFAM" id="SSF46894">
    <property type="entry name" value="C-terminal effector domain of the bipartite response regulators"/>
    <property type="match status" value="1"/>
</dbReference>
<gene>
    <name evidence="2" type="ORF">A6V37_25865</name>
</gene>
<accession>A0A1A9N798</accession>
<comment type="caution">
    <text evidence="2">The sequence shown here is derived from an EMBL/GenBank/DDBJ whole genome shotgun (WGS) entry which is preliminary data.</text>
</comment>
<dbReference type="PRINTS" id="PR00038">
    <property type="entry name" value="HTHLUXR"/>
</dbReference>
<evidence type="ECO:0000313" key="3">
    <source>
        <dbReference type="Proteomes" id="UP000078116"/>
    </source>
</evidence>
<name>A0A1A9N798_9BURK</name>
<dbReference type="PROSITE" id="PS50043">
    <property type="entry name" value="HTH_LUXR_2"/>
    <property type="match status" value="1"/>
</dbReference>
<dbReference type="InterPro" id="IPR016032">
    <property type="entry name" value="Sig_transdc_resp-reg_C-effctor"/>
</dbReference>
<reference evidence="2 3" key="1">
    <citation type="submission" date="2016-04" db="EMBL/GenBank/DDBJ databases">
        <title>Reclassification of Paraburkholderia panaciterrae (Farh et al. 2015) Dobritsa &amp; Samadpour 2016 as a later homotypic synonym of Paraburkholderia ginsengiterrae (Farh et al. 2015) Dobritsa &amp; Samadpour 2016.</title>
        <authorList>
            <person name="Dobritsa A.P."/>
            <person name="Kutumbaka K."/>
            <person name="Samadpour M."/>
        </authorList>
    </citation>
    <scope>NUCLEOTIDE SEQUENCE [LARGE SCALE GENOMIC DNA]</scope>
    <source>
        <strain evidence="2 3">DCY85</strain>
    </source>
</reference>
<feature type="domain" description="HTH luxR-type" evidence="1">
    <location>
        <begin position="327"/>
        <end position="392"/>
    </location>
</feature>
<dbReference type="GO" id="GO:0006355">
    <property type="term" value="P:regulation of DNA-templated transcription"/>
    <property type="evidence" value="ECO:0007669"/>
    <property type="project" value="InterPro"/>
</dbReference>
<dbReference type="InterPro" id="IPR000792">
    <property type="entry name" value="Tscrpt_reg_LuxR_C"/>
</dbReference>
<dbReference type="InterPro" id="IPR036388">
    <property type="entry name" value="WH-like_DNA-bd_sf"/>
</dbReference>
<evidence type="ECO:0000313" key="2">
    <source>
        <dbReference type="EMBL" id="OAJ60175.1"/>
    </source>
</evidence>
<dbReference type="STRING" id="1462993.A6V36_28260"/>